<feature type="region of interest" description="Disordered" evidence="1">
    <location>
        <begin position="91"/>
        <end position="142"/>
    </location>
</feature>
<evidence type="ECO:0000313" key="3">
    <source>
        <dbReference type="Proteomes" id="UP001165135"/>
    </source>
</evidence>
<organism evidence="2 3">
    <name type="scientific">Actinoallomurus iriomotensis</name>
    <dbReference type="NCBI Taxonomy" id="478107"/>
    <lineage>
        <taxon>Bacteria</taxon>
        <taxon>Bacillati</taxon>
        <taxon>Actinomycetota</taxon>
        <taxon>Actinomycetes</taxon>
        <taxon>Streptosporangiales</taxon>
        <taxon>Thermomonosporaceae</taxon>
        <taxon>Actinoallomurus</taxon>
    </lineage>
</organism>
<dbReference type="SUPFAM" id="SSF109854">
    <property type="entry name" value="DinB/YfiT-like putative metalloenzymes"/>
    <property type="match status" value="1"/>
</dbReference>
<dbReference type="Pfam" id="PF04978">
    <property type="entry name" value="MST"/>
    <property type="match status" value="1"/>
</dbReference>
<evidence type="ECO:0000256" key="1">
    <source>
        <dbReference type="SAM" id="MobiDB-lite"/>
    </source>
</evidence>
<reference evidence="2" key="1">
    <citation type="submission" date="2023-03" db="EMBL/GenBank/DDBJ databases">
        <title>Actinoallomurus iriomotensis NBRC 103681.</title>
        <authorList>
            <person name="Ichikawa N."/>
            <person name="Sato H."/>
            <person name="Tonouchi N."/>
        </authorList>
    </citation>
    <scope>NUCLEOTIDE SEQUENCE</scope>
    <source>
        <strain evidence="2">NBRC 103681</strain>
    </source>
</reference>
<name>A0A9W6RU64_9ACTN</name>
<dbReference type="InterPro" id="IPR034660">
    <property type="entry name" value="DinB/YfiT-like"/>
</dbReference>
<accession>A0A9W6RU64</accession>
<dbReference type="EMBL" id="BSTJ01000022">
    <property type="protein sequence ID" value="GLY81748.1"/>
    <property type="molecule type" value="Genomic_DNA"/>
</dbReference>
<dbReference type="RefSeq" id="WP_349498057.1">
    <property type="nucleotide sequence ID" value="NZ_BSTJ01000022.1"/>
</dbReference>
<dbReference type="AlphaFoldDB" id="A0A9W6RU64"/>
<feature type="region of interest" description="Disordered" evidence="1">
    <location>
        <begin position="1"/>
        <end position="26"/>
    </location>
</feature>
<feature type="compositionally biased region" description="Low complexity" evidence="1">
    <location>
        <begin position="117"/>
        <end position="142"/>
    </location>
</feature>
<dbReference type="Proteomes" id="UP001165135">
    <property type="component" value="Unassembled WGS sequence"/>
</dbReference>
<dbReference type="InterPro" id="IPR007061">
    <property type="entry name" value="MST-like"/>
</dbReference>
<feature type="compositionally biased region" description="Polar residues" evidence="1">
    <location>
        <begin position="95"/>
        <end position="111"/>
    </location>
</feature>
<dbReference type="Gene3D" id="1.20.120.450">
    <property type="entry name" value="dinb family like domain"/>
    <property type="match status" value="1"/>
</dbReference>
<sequence>MTDVPEADYAPARSADTRAAPPATAGERETLTAFLDRHRRTFALKCAGVPAARLSDKGVPPSGLSPHGLLRHLTAVERWRFAIQLADEDLPVSAPGTTATPTSCASGSTAPRDTGMTTITAAGAVPTGTGPADAASAAPARH</sequence>
<evidence type="ECO:0000313" key="2">
    <source>
        <dbReference type="EMBL" id="GLY81748.1"/>
    </source>
</evidence>
<gene>
    <name evidence="2" type="ORF">Airi01_100150</name>
</gene>
<evidence type="ECO:0008006" key="4">
    <source>
        <dbReference type="Google" id="ProtNLM"/>
    </source>
</evidence>
<comment type="caution">
    <text evidence="2">The sequence shown here is derived from an EMBL/GenBank/DDBJ whole genome shotgun (WGS) entry which is preliminary data.</text>
</comment>
<protein>
    <recommendedName>
        <fullName evidence="4">Mini-circle protein</fullName>
    </recommendedName>
</protein>
<proteinExistence type="predicted"/>